<organism evidence="2 3">
    <name type="scientific">Candidozyma auris</name>
    <name type="common">Yeast</name>
    <name type="synonym">Candida auris</name>
    <dbReference type="NCBI Taxonomy" id="498019"/>
    <lineage>
        <taxon>Eukaryota</taxon>
        <taxon>Fungi</taxon>
        <taxon>Dikarya</taxon>
        <taxon>Ascomycota</taxon>
        <taxon>Saccharomycotina</taxon>
        <taxon>Pichiomycetes</taxon>
        <taxon>Metschnikowiaceae</taxon>
        <taxon>Candidozyma</taxon>
    </lineage>
</organism>
<reference evidence="3" key="1">
    <citation type="journal article" date="2015" name="BMC Genomics">
        <title>Draft genome of a commonly misdiagnosed multidrug resistant pathogen Candida auris.</title>
        <authorList>
            <person name="Chatterjee S."/>
            <person name="Alampalli S.V."/>
            <person name="Nageshan R.K."/>
            <person name="Chettiar S.T."/>
            <person name="Joshi S."/>
            <person name="Tatu U.S."/>
        </authorList>
    </citation>
    <scope>NUCLEOTIDE SEQUENCE [LARGE SCALE GENOMIC DNA]</scope>
    <source>
        <strain evidence="3">6684</strain>
    </source>
</reference>
<dbReference type="Proteomes" id="UP000037122">
    <property type="component" value="Unassembled WGS sequence"/>
</dbReference>
<protein>
    <submittedName>
        <fullName evidence="2">Uncharacterized protein</fullName>
    </submittedName>
</protein>
<dbReference type="AlphaFoldDB" id="A0A0L0NU01"/>
<dbReference type="VEuPathDB" id="FungiDB:QG37_05865"/>
<comment type="caution">
    <text evidence="2">The sequence shown here is derived from an EMBL/GenBank/DDBJ whole genome shotgun (WGS) entry which is preliminary data.</text>
</comment>
<dbReference type="EMBL" id="LGST01000041">
    <property type="protein sequence ID" value="KND97479.1"/>
    <property type="molecule type" value="Genomic_DNA"/>
</dbReference>
<evidence type="ECO:0000256" key="1">
    <source>
        <dbReference type="SAM" id="MobiDB-lite"/>
    </source>
</evidence>
<proteinExistence type="predicted"/>
<sequence>MWIVHESHGSDLEMRKIVGHPRGHITDDDRVKNKKRRQKKKKKNKAP</sequence>
<feature type="compositionally biased region" description="Basic and acidic residues" evidence="1">
    <location>
        <begin position="1"/>
        <end position="16"/>
    </location>
</feature>
<gene>
    <name evidence="2" type="ORF">QG37_05865</name>
</gene>
<name>A0A0L0NU01_CANAR</name>
<feature type="compositionally biased region" description="Basic residues" evidence="1">
    <location>
        <begin position="32"/>
        <end position="47"/>
    </location>
</feature>
<accession>A0A0L0NU01</accession>
<evidence type="ECO:0000313" key="3">
    <source>
        <dbReference type="Proteomes" id="UP000037122"/>
    </source>
</evidence>
<evidence type="ECO:0000313" key="2">
    <source>
        <dbReference type="EMBL" id="KND97479.1"/>
    </source>
</evidence>
<feature type="region of interest" description="Disordered" evidence="1">
    <location>
        <begin position="1"/>
        <end position="47"/>
    </location>
</feature>